<name>A0A3D9FPW9_9FLAO</name>
<dbReference type="GO" id="GO:0016757">
    <property type="term" value="F:glycosyltransferase activity"/>
    <property type="evidence" value="ECO:0007669"/>
    <property type="project" value="UniProtKB-KW"/>
</dbReference>
<protein>
    <submittedName>
        <fullName evidence="4">Putative GH43/DUF377 family glycosyl hydrolase</fullName>
    </submittedName>
</protein>
<organism evidence="4 5">
    <name type="scientific">Flavobacterium cutihirudinis</name>
    <dbReference type="NCBI Taxonomy" id="1265740"/>
    <lineage>
        <taxon>Bacteria</taxon>
        <taxon>Pseudomonadati</taxon>
        <taxon>Bacteroidota</taxon>
        <taxon>Flavobacteriia</taxon>
        <taxon>Flavobacteriales</taxon>
        <taxon>Flavobacteriaceae</taxon>
        <taxon>Flavobacterium</taxon>
    </lineage>
</organism>
<accession>A0A3D9FPW9</accession>
<proteinExistence type="inferred from homology"/>
<dbReference type="GO" id="GO:0016787">
    <property type="term" value="F:hydrolase activity"/>
    <property type="evidence" value="ECO:0007669"/>
    <property type="project" value="UniProtKB-KW"/>
</dbReference>
<dbReference type="InterPro" id="IPR023296">
    <property type="entry name" value="Glyco_hydro_beta-prop_sf"/>
</dbReference>
<dbReference type="Pfam" id="PF04041">
    <property type="entry name" value="Glyco_hydro_130"/>
    <property type="match status" value="1"/>
</dbReference>
<evidence type="ECO:0000313" key="4">
    <source>
        <dbReference type="EMBL" id="RED22437.1"/>
    </source>
</evidence>
<evidence type="ECO:0000256" key="2">
    <source>
        <dbReference type="ARBA" id="ARBA00022679"/>
    </source>
</evidence>
<sequence length="194" mass="22411">MISDMEAAIKHAVILEKTGRNFEELFVANPAIYQDGNNIRMYYRAAKKRNYTLTATIKKNLYVWNKNVVFFPKKINGKFIALHRLFSSIQIVSFEKKAELTKAFWKAHLKNLPDHIIIKPKYDHKTDINYPVKAITRLPKPLIAPAEYYERPGYVNYVVSSTGTAIFDDLLYIYYGTADNKICGCPGKLKRLIN</sequence>
<dbReference type="PANTHER" id="PTHR34106:SF5">
    <property type="entry name" value="GLYCOSIDASE"/>
    <property type="match status" value="1"/>
</dbReference>
<dbReference type="Proteomes" id="UP000257004">
    <property type="component" value="Unassembled WGS sequence"/>
</dbReference>
<dbReference type="SUPFAM" id="SSF75005">
    <property type="entry name" value="Arabinanase/levansucrase/invertase"/>
    <property type="match status" value="1"/>
</dbReference>
<evidence type="ECO:0000256" key="3">
    <source>
        <dbReference type="ARBA" id="ARBA00024356"/>
    </source>
</evidence>
<comment type="similarity">
    <text evidence="3">Belongs to the glycosyl hydrolase 130 family.</text>
</comment>
<keyword evidence="4" id="KW-0378">Hydrolase</keyword>
<keyword evidence="1" id="KW-0328">Glycosyltransferase</keyword>
<dbReference type="AlphaFoldDB" id="A0A3D9FPW9"/>
<dbReference type="InterPro" id="IPR007184">
    <property type="entry name" value="Mannoside_phosphorylase"/>
</dbReference>
<gene>
    <name evidence="4" type="ORF">BD847_3066</name>
</gene>
<dbReference type="Gene3D" id="2.115.10.20">
    <property type="entry name" value="Glycosyl hydrolase domain, family 43"/>
    <property type="match status" value="2"/>
</dbReference>
<keyword evidence="2" id="KW-0808">Transferase</keyword>
<dbReference type="PANTHER" id="PTHR34106">
    <property type="entry name" value="GLYCOSIDASE"/>
    <property type="match status" value="1"/>
</dbReference>
<evidence type="ECO:0000256" key="1">
    <source>
        <dbReference type="ARBA" id="ARBA00022676"/>
    </source>
</evidence>
<reference evidence="4 5" key="1">
    <citation type="submission" date="2018-07" db="EMBL/GenBank/DDBJ databases">
        <title>Genomic Encyclopedia of Archaeal and Bacterial Type Strains, Phase II (KMG-II): from individual species to whole genera.</title>
        <authorList>
            <person name="Goeker M."/>
        </authorList>
    </citation>
    <scope>NUCLEOTIDE SEQUENCE [LARGE SCALE GENOMIC DNA]</scope>
    <source>
        <strain evidence="4 5">DSM 25795</strain>
    </source>
</reference>
<comment type="caution">
    <text evidence="4">The sequence shown here is derived from an EMBL/GenBank/DDBJ whole genome shotgun (WGS) entry which is preliminary data.</text>
</comment>
<dbReference type="EMBL" id="QRDQ01000010">
    <property type="protein sequence ID" value="RED22437.1"/>
    <property type="molecule type" value="Genomic_DNA"/>
</dbReference>
<evidence type="ECO:0000313" key="5">
    <source>
        <dbReference type="Proteomes" id="UP000257004"/>
    </source>
</evidence>
<keyword evidence="5" id="KW-1185">Reference proteome</keyword>